<dbReference type="InterPro" id="IPR011990">
    <property type="entry name" value="TPR-like_helical_dom_sf"/>
</dbReference>
<gene>
    <name evidence="7" type="ORF">H8B21_03595</name>
</gene>
<feature type="domain" description="RagB/SusD" evidence="6">
    <location>
        <begin position="270"/>
        <end position="591"/>
    </location>
</feature>
<keyword evidence="5" id="KW-0998">Cell outer membrane</keyword>
<reference evidence="7 8" key="1">
    <citation type="submission" date="2020-08" db="EMBL/GenBank/DDBJ databases">
        <title>Sphingobacterium sp. DN00404 isolated from aquaculture water.</title>
        <authorList>
            <person name="Zhang M."/>
        </authorList>
    </citation>
    <scope>NUCLEOTIDE SEQUENCE [LARGE SCALE GENOMIC DNA]</scope>
    <source>
        <strain evidence="7 8">KCTC 42746</strain>
    </source>
</reference>
<evidence type="ECO:0000256" key="3">
    <source>
        <dbReference type="ARBA" id="ARBA00022729"/>
    </source>
</evidence>
<evidence type="ECO:0000313" key="7">
    <source>
        <dbReference type="EMBL" id="MBD1420648.1"/>
    </source>
</evidence>
<accession>A0ABR7XND5</accession>
<organism evidence="7 8">
    <name type="scientific">Sphingobacterium chuzhouense</name>
    <dbReference type="NCBI Taxonomy" id="1742264"/>
    <lineage>
        <taxon>Bacteria</taxon>
        <taxon>Pseudomonadati</taxon>
        <taxon>Bacteroidota</taxon>
        <taxon>Sphingobacteriia</taxon>
        <taxon>Sphingobacteriales</taxon>
        <taxon>Sphingobacteriaceae</taxon>
        <taxon>Sphingobacterium</taxon>
    </lineage>
</organism>
<dbReference type="Proteomes" id="UP000651112">
    <property type="component" value="Unassembled WGS sequence"/>
</dbReference>
<comment type="subcellular location">
    <subcellularLocation>
        <location evidence="1">Cell outer membrane</location>
    </subcellularLocation>
</comment>
<keyword evidence="4" id="KW-0472">Membrane</keyword>
<sequence length="592" mass="66890">MKYIQLGILTIAWLGFSSCERDFLDRPAKDQVEAEFFFNTAKDLEVATNNFYSILQTTEVYRDDAASDNIMPLSPNNRIRGNRIVPTAKGSGGWSWGDLRDINYFLENYHQVDDEAAKAHYGGVARFFRAYFYFEKVKRFGDVPWYGKVLAANDPDLYKPRDSRQLVMDSVMRDIDFAIANIPAEKTLNRISKYTAILLKARIGLHEGTFRKYHKISGYEPFLEAAVEAAEQLIASRAYTLFTTGGPTEAYRNLFARDNQDAVETILAADYERGLRTHNDINQSMTSPTFGAYGINKDMINSYLMKDGSRFTDKSNYQTVGYLEEFQNRDPRMAQTTAPPDFTVIGETRPEPVTLAGTTTGYRVIKALLDRDQWMLAHFDLILFRYAEALLILAEAKAELGTLNQADLDRTINLLRARVDMPPLNMAAANANPDSYQEAHYLNGVAGPKVPIDAANKGVILEIRRERRIELFNEGHRWDDLMRWRAGKKLEQPIVGIYFPGVGSYDFTGDGVADVYVYSGSSAGAPPTVTSMIDIQQRTLRDPLTGNGSATSGNLDPFPLGGSFDEERDYYYPIPLEDLNLNDNLEQNPYWK</sequence>
<proteinExistence type="inferred from homology"/>
<dbReference type="PROSITE" id="PS51257">
    <property type="entry name" value="PROKAR_LIPOPROTEIN"/>
    <property type="match status" value="1"/>
</dbReference>
<comment type="caution">
    <text evidence="7">The sequence shown here is derived from an EMBL/GenBank/DDBJ whole genome shotgun (WGS) entry which is preliminary data.</text>
</comment>
<evidence type="ECO:0000256" key="5">
    <source>
        <dbReference type="ARBA" id="ARBA00023237"/>
    </source>
</evidence>
<dbReference type="EMBL" id="JACNYL010000001">
    <property type="protein sequence ID" value="MBD1420648.1"/>
    <property type="molecule type" value="Genomic_DNA"/>
</dbReference>
<keyword evidence="3" id="KW-0732">Signal</keyword>
<protein>
    <submittedName>
        <fullName evidence="7">RagB/SusD family nutrient uptake outer membrane protein</fullName>
    </submittedName>
</protein>
<name>A0ABR7XND5_9SPHI</name>
<evidence type="ECO:0000256" key="4">
    <source>
        <dbReference type="ARBA" id="ARBA00023136"/>
    </source>
</evidence>
<keyword evidence="8" id="KW-1185">Reference proteome</keyword>
<comment type="similarity">
    <text evidence="2">Belongs to the SusD family.</text>
</comment>
<dbReference type="SUPFAM" id="SSF48452">
    <property type="entry name" value="TPR-like"/>
    <property type="match status" value="1"/>
</dbReference>
<evidence type="ECO:0000256" key="2">
    <source>
        <dbReference type="ARBA" id="ARBA00006275"/>
    </source>
</evidence>
<dbReference type="Pfam" id="PF07980">
    <property type="entry name" value="SusD_RagB"/>
    <property type="match status" value="1"/>
</dbReference>
<evidence type="ECO:0000313" key="8">
    <source>
        <dbReference type="Proteomes" id="UP000651112"/>
    </source>
</evidence>
<dbReference type="Gene3D" id="1.25.40.390">
    <property type="match status" value="1"/>
</dbReference>
<evidence type="ECO:0000259" key="6">
    <source>
        <dbReference type="Pfam" id="PF07980"/>
    </source>
</evidence>
<dbReference type="InterPro" id="IPR012944">
    <property type="entry name" value="SusD_RagB_dom"/>
</dbReference>
<evidence type="ECO:0000256" key="1">
    <source>
        <dbReference type="ARBA" id="ARBA00004442"/>
    </source>
</evidence>